<evidence type="ECO:0000313" key="3">
    <source>
        <dbReference type="Proteomes" id="UP001333996"/>
    </source>
</evidence>
<name>A0ABU7FWD3_9ACTN</name>
<reference evidence="2" key="1">
    <citation type="submission" date="2024-01" db="EMBL/GenBank/DDBJ databases">
        <title>First draft genome sequence data of TA4-1, the type strain of Gram-positive actinobacterium Streptomyces chiangmaiensis.</title>
        <authorList>
            <person name="Yasawong M."/>
            <person name="Nantapong N."/>
        </authorList>
    </citation>
    <scope>NUCLEOTIDE SEQUENCE</scope>
    <source>
        <strain evidence="2">TA4-1</strain>
    </source>
</reference>
<keyword evidence="3" id="KW-1185">Reference proteome</keyword>
<comment type="caution">
    <text evidence="2">The sequence shown here is derived from an EMBL/GenBank/DDBJ whole genome shotgun (WGS) entry which is preliminary data.</text>
</comment>
<dbReference type="RefSeq" id="WP_329512545.1">
    <property type="nucleotide sequence ID" value="NZ_BAAAYZ010000138.1"/>
</dbReference>
<proteinExistence type="predicted"/>
<organism evidence="2 3">
    <name type="scientific">Streptomyces chiangmaiensis</name>
    <dbReference type="NCBI Taxonomy" id="766497"/>
    <lineage>
        <taxon>Bacteria</taxon>
        <taxon>Bacillati</taxon>
        <taxon>Actinomycetota</taxon>
        <taxon>Actinomycetes</taxon>
        <taxon>Kitasatosporales</taxon>
        <taxon>Streptomycetaceae</taxon>
        <taxon>Streptomyces</taxon>
    </lineage>
</organism>
<evidence type="ECO:0000256" key="1">
    <source>
        <dbReference type="SAM" id="MobiDB-lite"/>
    </source>
</evidence>
<feature type="region of interest" description="Disordered" evidence="1">
    <location>
        <begin position="79"/>
        <end position="100"/>
    </location>
</feature>
<accession>A0ABU7FWD3</accession>
<dbReference type="Proteomes" id="UP001333996">
    <property type="component" value="Unassembled WGS sequence"/>
</dbReference>
<gene>
    <name evidence="2" type="ORF">VXC91_41540</name>
</gene>
<dbReference type="EMBL" id="JAYWVC010000329">
    <property type="protein sequence ID" value="MED7828190.1"/>
    <property type="molecule type" value="Genomic_DNA"/>
</dbReference>
<dbReference type="PROSITE" id="PS51257">
    <property type="entry name" value="PROKAR_LIPOPROTEIN"/>
    <property type="match status" value="1"/>
</dbReference>
<sequence length="160" mass="15928">MARRGMRDMVRGTAVAVVATAVLGGCSDDGASGTASQAASAASSVASEAGAALASASAEASRTLDQIKGGAHARADVKLGTTTSASGGRKEVPVTVTNPTSESRTYAVQVNFKDSHGKVLDTVVATVSDVAGHGSKNATALSNRELSGDVTTSVARAMRY</sequence>
<evidence type="ECO:0008006" key="4">
    <source>
        <dbReference type="Google" id="ProtNLM"/>
    </source>
</evidence>
<protein>
    <recommendedName>
        <fullName evidence="4">Lipoprotein</fullName>
    </recommendedName>
</protein>
<evidence type="ECO:0000313" key="2">
    <source>
        <dbReference type="EMBL" id="MED7828190.1"/>
    </source>
</evidence>